<organism evidence="2 3">
    <name type="scientific">Devosia nanyangense</name>
    <dbReference type="NCBI Taxonomy" id="1228055"/>
    <lineage>
        <taxon>Bacteria</taxon>
        <taxon>Pseudomonadati</taxon>
        <taxon>Pseudomonadota</taxon>
        <taxon>Alphaproteobacteria</taxon>
        <taxon>Hyphomicrobiales</taxon>
        <taxon>Devosiaceae</taxon>
        <taxon>Devosia</taxon>
    </lineage>
</organism>
<name>A0A933P0S6_9HYPH</name>
<evidence type="ECO:0000259" key="1">
    <source>
        <dbReference type="Pfam" id="PF12680"/>
    </source>
</evidence>
<dbReference type="Gene3D" id="3.10.450.50">
    <property type="match status" value="1"/>
</dbReference>
<dbReference type="InterPro" id="IPR032710">
    <property type="entry name" value="NTF2-like_dom_sf"/>
</dbReference>
<accession>A0A933P0S6</accession>
<dbReference type="Pfam" id="PF12680">
    <property type="entry name" value="SnoaL_2"/>
    <property type="match status" value="1"/>
</dbReference>
<dbReference type="AlphaFoldDB" id="A0A933P0S6"/>
<reference evidence="2" key="1">
    <citation type="submission" date="2020-07" db="EMBL/GenBank/DDBJ databases">
        <title>Huge and variable diversity of episymbiotic CPR bacteria and DPANN archaea in groundwater ecosystems.</title>
        <authorList>
            <person name="He C.Y."/>
            <person name="Keren R."/>
            <person name="Whittaker M."/>
            <person name="Farag I.F."/>
            <person name="Doudna J."/>
            <person name="Cate J.H.D."/>
            <person name="Banfield J.F."/>
        </authorList>
    </citation>
    <scope>NUCLEOTIDE SEQUENCE</scope>
    <source>
        <strain evidence="2">NC_groundwater_1586_Pr3_B-0.1um_66_15</strain>
    </source>
</reference>
<dbReference type="InterPro" id="IPR037401">
    <property type="entry name" value="SnoaL-like"/>
</dbReference>
<evidence type="ECO:0000313" key="3">
    <source>
        <dbReference type="Proteomes" id="UP000782610"/>
    </source>
</evidence>
<gene>
    <name evidence="2" type="ORF">HY834_19535</name>
</gene>
<evidence type="ECO:0000313" key="2">
    <source>
        <dbReference type="EMBL" id="MBI4923932.1"/>
    </source>
</evidence>
<dbReference type="EMBL" id="JACRAF010000065">
    <property type="protein sequence ID" value="MBI4923932.1"/>
    <property type="molecule type" value="Genomic_DNA"/>
</dbReference>
<dbReference type="NCBIfam" id="TIGR02246">
    <property type="entry name" value="SgcJ/EcaC family oxidoreductase"/>
    <property type="match status" value="1"/>
</dbReference>
<proteinExistence type="predicted"/>
<feature type="domain" description="SnoaL-like" evidence="1">
    <location>
        <begin position="12"/>
        <end position="104"/>
    </location>
</feature>
<protein>
    <submittedName>
        <fullName evidence="2">Nuclear transport factor 2 family protein</fullName>
    </submittedName>
</protein>
<dbReference type="Proteomes" id="UP000782610">
    <property type="component" value="Unassembled WGS sequence"/>
</dbReference>
<comment type="caution">
    <text evidence="2">The sequence shown here is derived from an EMBL/GenBank/DDBJ whole genome shotgun (WGS) entry which is preliminary data.</text>
</comment>
<dbReference type="InterPro" id="IPR011944">
    <property type="entry name" value="Steroid_delta5-4_isomerase"/>
</dbReference>
<dbReference type="SUPFAM" id="SSF54427">
    <property type="entry name" value="NTF2-like"/>
    <property type="match status" value="1"/>
</dbReference>
<sequence length="130" mass="14821">MIAESDARAWIEAYGQAWVARDPDRIVRLFTPDATYRERRYQPALTGIDAIRNYWEVIVAASQRDVSFEPDFVAVAGDQAVIHWTAQFTWLPINGIMELDAMNRVTFAGETLGGLRLATAFEEWIEIREA</sequence>